<dbReference type="RefSeq" id="WP_076685280.1">
    <property type="nucleotide sequence ID" value="NZ_CP015588.1"/>
</dbReference>
<dbReference type="Proteomes" id="UP000187191">
    <property type="component" value="Chromosome"/>
</dbReference>
<evidence type="ECO:0000313" key="2">
    <source>
        <dbReference type="EMBL" id="APY87288.1"/>
    </source>
</evidence>
<accession>A0A1P8TI27</accession>
<feature type="region of interest" description="Disordered" evidence="1">
    <location>
        <begin position="48"/>
        <end position="70"/>
    </location>
</feature>
<dbReference type="EMBL" id="CP065959">
    <property type="protein sequence ID" value="QQC90411.1"/>
    <property type="molecule type" value="Genomic_DNA"/>
</dbReference>
<dbReference type="EMBL" id="CP015588">
    <property type="protein sequence ID" value="APY87288.1"/>
    <property type="molecule type" value="Genomic_DNA"/>
</dbReference>
<dbReference type="AlphaFoldDB" id="A0A1P8TI27"/>
<keyword evidence="4" id="KW-1185">Reference proteome</keyword>
<evidence type="ECO:0000313" key="4">
    <source>
        <dbReference type="Proteomes" id="UP000187191"/>
    </source>
</evidence>
<evidence type="ECO:0000313" key="3">
    <source>
        <dbReference type="EMBL" id="QQC90411.1"/>
    </source>
</evidence>
<dbReference type="Proteomes" id="UP000596130">
    <property type="component" value="Chromosome"/>
</dbReference>
<proteinExistence type="predicted"/>
<protein>
    <submittedName>
        <fullName evidence="3">Uncharacterized protein</fullName>
    </submittedName>
</protein>
<dbReference type="KEGG" id="ssia:A7J05_17530"/>
<reference evidence="2 4" key="1">
    <citation type="submission" date="2016-05" db="EMBL/GenBank/DDBJ databases">
        <authorList>
            <person name="Gu J."/>
        </authorList>
    </citation>
    <scope>NUCLEOTIDE SEQUENCE [LARGE SCALE GENOMIC DNA]</scope>
    <source>
        <strain evidence="2 4">ACCC40021</strain>
    </source>
</reference>
<evidence type="ECO:0000313" key="5">
    <source>
        <dbReference type="Proteomes" id="UP000596130"/>
    </source>
</evidence>
<sequence>MATTPSPDRRRSADEVNQEIRALWLSAGGRLRPDERLVYEQLVTEWAEAEAEAERDTKAAADSSSPTHAA</sequence>
<gene>
    <name evidence="2" type="ORF">A7J05_17530</name>
    <name evidence="3" type="ORF">I8755_19850</name>
</gene>
<reference evidence="3 5" key="2">
    <citation type="submission" date="2020-12" db="EMBL/GenBank/DDBJ databases">
        <title>Identification and biosynthesis of polyene macrolides produced by Streptomyces alfalfae Men-myco-93-63.</title>
        <authorList>
            <person name="Liu D."/>
            <person name="Li Y."/>
            <person name="Liu L."/>
            <person name="Han X."/>
            <person name="Shen F."/>
        </authorList>
    </citation>
    <scope>NUCLEOTIDE SEQUENCE [LARGE SCALE GENOMIC DNA]</scope>
    <source>
        <strain evidence="3 5">Men-myco-93-63</strain>
    </source>
</reference>
<dbReference type="OrthoDB" id="4290097at2"/>
<name>A0A1P8TI27_9ACTN</name>
<organism evidence="3 5">
    <name type="scientific">Streptomyces alfalfae</name>
    <dbReference type="NCBI Taxonomy" id="1642299"/>
    <lineage>
        <taxon>Bacteria</taxon>
        <taxon>Bacillati</taxon>
        <taxon>Actinomycetota</taxon>
        <taxon>Actinomycetes</taxon>
        <taxon>Kitasatosporales</taxon>
        <taxon>Streptomycetaceae</taxon>
        <taxon>Streptomyces</taxon>
    </lineage>
</organism>
<evidence type="ECO:0000256" key="1">
    <source>
        <dbReference type="SAM" id="MobiDB-lite"/>
    </source>
</evidence>